<evidence type="ECO:0000256" key="7">
    <source>
        <dbReference type="ARBA" id="ARBA00022989"/>
    </source>
</evidence>
<proteinExistence type="inferred from homology"/>
<dbReference type="Pfam" id="PF00528">
    <property type="entry name" value="BPD_transp_1"/>
    <property type="match status" value="1"/>
</dbReference>
<dbReference type="GO" id="GO:0015833">
    <property type="term" value="P:peptide transport"/>
    <property type="evidence" value="ECO:0007669"/>
    <property type="project" value="UniProtKB-KW"/>
</dbReference>
<reference evidence="12 13" key="1">
    <citation type="journal article" date="2011" name="J. Bacteriol.">
        <title>Genome sequence of Haloplasma contractile, an unusual contractile bacterium from a deep-sea anoxic brine lake.</title>
        <authorList>
            <person name="Antunes A."/>
            <person name="Alam I."/>
            <person name="El Dorry H."/>
            <person name="Siam R."/>
            <person name="Robertson A."/>
            <person name="Bajic V.B."/>
            <person name="Stingl U."/>
        </authorList>
    </citation>
    <scope>NUCLEOTIDE SEQUENCE [LARGE SCALE GENOMIC DNA]</scope>
    <source>
        <strain evidence="12 13">SSD-17B</strain>
    </source>
</reference>
<dbReference type="Proteomes" id="UP000005707">
    <property type="component" value="Unassembled WGS sequence"/>
</dbReference>
<organism evidence="12 13">
    <name type="scientific">Haloplasma contractile SSD-17B</name>
    <dbReference type="NCBI Taxonomy" id="1033810"/>
    <lineage>
        <taxon>Bacteria</taxon>
        <taxon>Bacillati</taxon>
        <taxon>Mycoplasmatota</taxon>
        <taxon>Mollicutes</taxon>
        <taxon>Haloplasmatales</taxon>
        <taxon>Haloplasmataceae</taxon>
        <taxon>Haloplasma</taxon>
    </lineage>
</organism>
<dbReference type="AlphaFoldDB" id="U2DXZ8"/>
<dbReference type="OrthoDB" id="9788103at2"/>
<sequence length="503" mass="57547">MAKDNVTLDKSKFEYVQLDEVIYDEQIESEPIGYFKDAWIRFRKNRVSVVAFVILITLMILAVIGPYFNEYTYDDYDNRLQYLPPRVPVLEDYGIFDGTKVLRDRNVTPFFNPNLPDGTVIEMTNEYTKFKCDGNIDNQGTDTIDPINEGDKCINSNGQSIPFKQTTLADVKVDYYLYKGFINTYGENMYLTLTPEQYEKVDKNIIISEETKEQQMVRYIALNSEGVETEYVKAKEKFDQEVDMSTVIGDPEYFADILHNVNVDYYQYIGFEEGEMPYFWLGTDDKGKDLFTMIWLGARTSFMVAFSVAFINIFIGIFVGAISGYYGGTLDLIVQRILEIVSSVPFLAVITLLVLRFGSPLWVVILAFTITRWIPVSRVVRAQFFRYKGREYVLAARSLGASDARIMARHIFPNGVGTIITRTVLMIPVVIFTEANFSFLGIINYQSMTSVGRIVSVGQTEMDHSFHLLLFPSIFISLLMLSFNMFGNGLRDAFNPSLRGVEE</sequence>
<dbReference type="GO" id="GO:0005886">
    <property type="term" value="C:plasma membrane"/>
    <property type="evidence" value="ECO:0007669"/>
    <property type="project" value="UniProtKB-SubCell"/>
</dbReference>
<feature type="transmembrane region" description="Helical" evidence="10">
    <location>
        <begin position="465"/>
        <end position="486"/>
    </location>
</feature>
<dbReference type="InterPro" id="IPR050366">
    <property type="entry name" value="BP-dependent_transpt_permease"/>
</dbReference>
<dbReference type="Pfam" id="PF12911">
    <property type="entry name" value="OppC_N"/>
    <property type="match status" value="1"/>
</dbReference>
<dbReference type="SUPFAM" id="SSF161098">
    <property type="entry name" value="MetI-like"/>
    <property type="match status" value="1"/>
</dbReference>
<dbReference type="CDD" id="cd06261">
    <property type="entry name" value="TM_PBP2"/>
    <property type="match status" value="1"/>
</dbReference>
<dbReference type="RefSeq" id="WP_008826852.1">
    <property type="nucleotide sequence ID" value="NZ_AFNU02000002.1"/>
</dbReference>
<evidence type="ECO:0000256" key="9">
    <source>
        <dbReference type="ARBA" id="ARBA00024202"/>
    </source>
</evidence>
<evidence type="ECO:0000256" key="8">
    <source>
        <dbReference type="ARBA" id="ARBA00023136"/>
    </source>
</evidence>
<dbReference type="GO" id="GO:0055085">
    <property type="term" value="P:transmembrane transport"/>
    <property type="evidence" value="ECO:0007669"/>
    <property type="project" value="InterPro"/>
</dbReference>
<dbReference type="InterPro" id="IPR000515">
    <property type="entry name" value="MetI-like"/>
</dbReference>
<dbReference type="STRING" id="1033810.HLPCO_000756"/>
<dbReference type="PANTHER" id="PTHR43386">
    <property type="entry name" value="OLIGOPEPTIDE TRANSPORT SYSTEM PERMEASE PROTEIN APPC"/>
    <property type="match status" value="1"/>
</dbReference>
<comment type="similarity">
    <text evidence="9">Belongs to the binding-protein-dependent transport system permease family. OppBC subfamily.</text>
</comment>
<keyword evidence="2 10" id="KW-0813">Transport</keyword>
<name>U2DXZ8_9MOLU</name>
<keyword evidence="3" id="KW-1003">Cell membrane</keyword>
<dbReference type="GO" id="GO:0015031">
    <property type="term" value="P:protein transport"/>
    <property type="evidence" value="ECO:0007669"/>
    <property type="project" value="UniProtKB-KW"/>
</dbReference>
<evidence type="ECO:0000256" key="1">
    <source>
        <dbReference type="ARBA" id="ARBA00004651"/>
    </source>
</evidence>
<evidence type="ECO:0000256" key="10">
    <source>
        <dbReference type="RuleBase" id="RU363032"/>
    </source>
</evidence>
<dbReference type="PROSITE" id="PS50928">
    <property type="entry name" value="ABC_TM1"/>
    <property type="match status" value="1"/>
</dbReference>
<keyword evidence="5" id="KW-0571">Peptide transport</keyword>
<dbReference type="InterPro" id="IPR025966">
    <property type="entry name" value="OppC_N"/>
</dbReference>
<evidence type="ECO:0000256" key="2">
    <source>
        <dbReference type="ARBA" id="ARBA00022448"/>
    </source>
</evidence>
<dbReference type="eggNOG" id="COG1173">
    <property type="taxonomic scope" value="Bacteria"/>
</dbReference>
<evidence type="ECO:0000256" key="3">
    <source>
        <dbReference type="ARBA" id="ARBA00022475"/>
    </source>
</evidence>
<dbReference type="InterPro" id="IPR035906">
    <property type="entry name" value="MetI-like_sf"/>
</dbReference>
<feature type="domain" description="ABC transmembrane type-1" evidence="11">
    <location>
        <begin position="298"/>
        <end position="487"/>
    </location>
</feature>
<keyword evidence="8 10" id="KW-0472">Membrane</keyword>
<keyword evidence="13" id="KW-1185">Reference proteome</keyword>
<evidence type="ECO:0000259" key="11">
    <source>
        <dbReference type="PROSITE" id="PS50928"/>
    </source>
</evidence>
<dbReference type="EMBL" id="AFNU02000002">
    <property type="protein sequence ID" value="ERJ13137.1"/>
    <property type="molecule type" value="Genomic_DNA"/>
</dbReference>
<accession>U2DXZ8</accession>
<comment type="subcellular location">
    <subcellularLocation>
        <location evidence="1 10">Cell membrane</location>
        <topology evidence="1 10">Multi-pass membrane protein</topology>
    </subcellularLocation>
</comment>
<feature type="transmembrane region" description="Helical" evidence="10">
    <location>
        <begin position="337"/>
        <end position="355"/>
    </location>
</feature>
<keyword evidence="4 10" id="KW-0812">Transmembrane</keyword>
<keyword evidence="6" id="KW-0653">Protein transport</keyword>
<keyword evidence="7 10" id="KW-1133">Transmembrane helix</keyword>
<feature type="transmembrane region" description="Helical" evidence="10">
    <location>
        <begin position="361"/>
        <end position="380"/>
    </location>
</feature>
<feature type="transmembrane region" description="Helical" evidence="10">
    <location>
        <begin position="302"/>
        <end position="325"/>
    </location>
</feature>
<evidence type="ECO:0000256" key="4">
    <source>
        <dbReference type="ARBA" id="ARBA00022692"/>
    </source>
</evidence>
<comment type="caution">
    <text evidence="12">The sequence shown here is derived from an EMBL/GenBank/DDBJ whole genome shotgun (WGS) entry which is preliminary data.</text>
</comment>
<reference evidence="12 13" key="2">
    <citation type="journal article" date="2013" name="PLoS ONE">
        <title>INDIGO - INtegrated Data Warehouse of MIcrobial GenOmes with Examples from the Red Sea Extremophiles.</title>
        <authorList>
            <person name="Alam I."/>
            <person name="Antunes A."/>
            <person name="Kamau A.A."/>
            <person name="Ba Alawi W."/>
            <person name="Kalkatawi M."/>
            <person name="Stingl U."/>
            <person name="Bajic V.B."/>
        </authorList>
    </citation>
    <scope>NUCLEOTIDE SEQUENCE [LARGE SCALE GENOMIC DNA]</scope>
    <source>
        <strain evidence="12 13">SSD-17B</strain>
    </source>
</reference>
<evidence type="ECO:0000313" key="13">
    <source>
        <dbReference type="Proteomes" id="UP000005707"/>
    </source>
</evidence>
<feature type="transmembrane region" description="Helical" evidence="10">
    <location>
        <begin position="49"/>
        <end position="68"/>
    </location>
</feature>
<gene>
    <name evidence="12" type="primary">oppC</name>
    <name evidence="12" type="ORF">HLPCO_000756</name>
</gene>
<dbReference type="InParanoid" id="U2DXZ8"/>
<dbReference type="Gene3D" id="1.10.3720.10">
    <property type="entry name" value="MetI-like"/>
    <property type="match status" value="1"/>
</dbReference>
<evidence type="ECO:0000256" key="6">
    <source>
        <dbReference type="ARBA" id="ARBA00022927"/>
    </source>
</evidence>
<dbReference type="PANTHER" id="PTHR43386:SF24">
    <property type="entry name" value="OLIGOPEPTIDE TRANSPORT SYSTEM PERMEASE PROTEIN AMID"/>
    <property type="match status" value="1"/>
</dbReference>
<evidence type="ECO:0000256" key="5">
    <source>
        <dbReference type="ARBA" id="ARBA00022856"/>
    </source>
</evidence>
<protein>
    <submittedName>
        <fullName evidence="12">Oligopeptide transport system permease protein</fullName>
    </submittedName>
</protein>
<evidence type="ECO:0000313" key="12">
    <source>
        <dbReference type="EMBL" id="ERJ13137.1"/>
    </source>
</evidence>